<gene>
    <name evidence="4" type="ORF">A3B23_02860</name>
</gene>
<evidence type="ECO:0000313" key="4">
    <source>
        <dbReference type="EMBL" id="OGY59806.1"/>
    </source>
</evidence>
<evidence type="ECO:0000259" key="3">
    <source>
        <dbReference type="Pfam" id="PF07452"/>
    </source>
</evidence>
<evidence type="ECO:0000256" key="1">
    <source>
        <dbReference type="ARBA" id="ARBA00010457"/>
    </source>
</evidence>
<keyword evidence="2" id="KW-0732">Signal</keyword>
<accession>A0A1G1Z6W3</accession>
<organism evidence="4 5">
    <name type="scientific">Candidatus Colwellbacteria bacterium RIFCSPLOWO2_01_FULL_48_10</name>
    <dbReference type="NCBI Taxonomy" id="1797690"/>
    <lineage>
        <taxon>Bacteria</taxon>
        <taxon>Candidatus Colwelliibacteriota</taxon>
    </lineage>
</organism>
<protein>
    <recommendedName>
        <fullName evidence="3">CHRD domain-containing protein</fullName>
    </recommendedName>
</protein>
<comment type="caution">
    <text evidence="4">The sequence shown here is derived from an EMBL/GenBank/DDBJ whole genome shotgun (WGS) entry which is preliminary data.</text>
</comment>
<name>A0A1G1Z6W3_9BACT</name>
<dbReference type="GO" id="GO:0046872">
    <property type="term" value="F:metal ion binding"/>
    <property type="evidence" value="ECO:0007669"/>
    <property type="project" value="InterPro"/>
</dbReference>
<dbReference type="EMBL" id="MHIY01000015">
    <property type="protein sequence ID" value="OGY59806.1"/>
    <property type="molecule type" value="Genomic_DNA"/>
</dbReference>
<feature type="chain" id="PRO_5009581751" description="CHRD domain-containing protein" evidence="2">
    <location>
        <begin position="26"/>
        <end position="230"/>
    </location>
</feature>
<dbReference type="InterPro" id="IPR010895">
    <property type="entry name" value="CHRD"/>
</dbReference>
<dbReference type="Proteomes" id="UP000178744">
    <property type="component" value="Unassembled WGS sequence"/>
</dbReference>
<dbReference type="InterPro" id="IPR036423">
    <property type="entry name" value="SOD-like_Cu/Zn_dom_sf"/>
</dbReference>
<evidence type="ECO:0000256" key="2">
    <source>
        <dbReference type="SAM" id="SignalP"/>
    </source>
</evidence>
<feature type="domain" description="CHRD" evidence="3">
    <location>
        <begin position="131"/>
        <end position="220"/>
    </location>
</feature>
<reference evidence="4 5" key="1">
    <citation type="journal article" date="2016" name="Nat. Commun.">
        <title>Thousands of microbial genomes shed light on interconnected biogeochemical processes in an aquifer system.</title>
        <authorList>
            <person name="Anantharaman K."/>
            <person name="Brown C.T."/>
            <person name="Hug L.A."/>
            <person name="Sharon I."/>
            <person name="Castelle C.J."/>
            <person name="Probst A.J."/>
            <person name="Thomas B.C."/>
            <person name="Singh A."/>
            <person name="Wilkins M.J."/>
            <person name="Karaoz U."/>
            <person name="Brodie E.L."/>
            <person name="Williams K.H."/>
            <person name="Hubbard S.S."/>
            <person name="Banfield J.F."/>
        </authorList>
    </citation>
    <scope>NUCLEOTIDE SEQUENCE [LARGE SCALE GENOMIC DNA]</scope>
</reference>
<dbReference type="SUPFAM" id="SSF49329">
    <property type="entry name" value="Cu,Zn superoxide dismutase-like"/>
    <property type="match status" value="1"/>
</dbReference>
<evidence type="ECO:0000313" key="5">
    <source>
        <dbReference type="Proteomes" id="UP000178744"/>
    </source>
</evidence>
<dbReference type="STRING" id="1797690.A3B23_02860"/>
<dbReference type="Pfam" id="PF07452">
    <property type="entry name" value="CHRD"/>
    <property type="match status" value="1"/>
</dbReference>
<dbReference type="AlphaFoldDB" id="A0A1G1Z6W3"/>
<dbReference type="GO" id="GO:0006801">
    <property type="term" value="P:superoxide metabolic process"/>
    <property type="evidence" value="ECO:0007669"/>
    <property type="project" value="InterPro"/>
</dbReference>
<proteinExistence type="inferred from homology"/>
<feature type="signal peptide" evidence="2">
    <location>
        <begin position="1"/>
        <end position="25"/>
    </location>
</feature>
<sequence length="230" mass="23857">MLAGHVTKVLLAVMFAAGLVSPVLADDAENAGRSACMKVSVENKQNAYQAVKAVREASVNAAKAARDAALSGSIEKPAKKAALKTYKESLVAARKAYYEAKKATKQTYSTARKACAVKVSKDGVNVDLLSQNNSGISGKAMLKSNDGKVEVKLNMTGVASGAVLPAHIHIGSCPTPGPVKYPLTNVVNGKSETELTATFPEIKAGLPLAINVHKSAAEAGVYVACGDLKF</sequence>
<comment type="similarity">
    <text evidence="1">Belongs to the Cu-Zn superoxide dismutase family.</text>
</comment>